<sequence length="114" mass="12385">MQTAVYLLPYLVLNAVCHGEEARGGIAQEILSVLNAAAEENSGPAVHGVSGQHSEVCIQTIFTLLDNLGQWVDDVEQELALSQALQSSASKSRHLNQRIQVQLFCQIRPAPYSV</sequence>
<evidence type="ECO:0000313" key="5">
    <source>
        <dbReference type="EMBL" id="KAK3232072.1"/>
    </source>
</evidence>
<dbReference type="GO" id="GO:0004674">
    <property type="term" value="F:protein serine/threonine kinase activity"/>
    <property type="evidence" value="ECO:0007669"/>
    <property type="project" value="UniProtKB-EC"/>
</dbReference>
<feature type="chain" id="PRO_5042009511" description="non-specific serine/threonine protein kinase" evidence="3">
    <location>
        <begin position="20"/>
        <end position="114"/>
    </location>
</feature>
<protein>
    <recommendedName>
        <fullName evidence="1">non-specific serine/threonine protein kinase</fullName>
        <ecNumber evidence="1">2.7.11.1</ecNumber>
    </recommendedName>
</protein>
<keyword evidence="2" id="KW-0418">Kinase</keyword>
<proteinExistence type="predicted"/>
<evidence type="ECO:0000256" key="1">
    <source>
        <dbReference type="ARBA" id="ARBA00012513"/>
    </source>
</evidence>
<keyword evidence="3" id="KW-0732">Signal</keyword>
<evidence type="ECO:0000256" key="3">
    <source>
        <dbReference type="SAM" id="SignalP"/>
    </source>
</evidence>
<keyword evidence="2" id="KW-0808">Transferase</keyword>
<gene>
    <name evidence="5" type="ORF">Dsin_003953</name>
</gene>
<keyword evidence="6" id="KW-1185">Reference proteome</keyword>
<feature type="signal peptide" evidence="3">
    <location>
        <begin position="1"/>
        <end position="19"/>
    </location>
</feature>
<comment type="caution">
    <text evidence="5">The sequence shown here is derived from an EMBL/GenBank/DDBJ whole genome shotgun (WGS) entry which is preliminary data.</text>
</comment>
<evidence type="ECO:0000313" key="6">
    <source>
        <dbReference type="Proteomes" id="UP001281410"/>
    </source>
</evidence>
<dbReference type="Proteomes" id="UP001281410">
    <property type="component" value="Unassembled WGS sequence"/>
</dbReference>
<reference evidence="5" key="1">
    <citation type="journal article" date="2023" name="Plant J.">
        <title>Genome sequences and population genomics provide insights into the demographic history, inbreeding, and mutation load of two 'living fossil' tree species of Dipteronia.</title>
        <authorList>
            <person name="Feng Y."/>
            <person name="Comes H.P."/>
            <person name="Chen J."/>
            <person name="Zhu S."/>
            <person name="Lu R."/>
            <person name="Zhang X."/>
            <person name="Li P."/>
            <person name="Qiu J."/>
            <person name="Olsen K.M."/>
            <person name="Qiu Y."/>
        </authorList>
    </citation>
    <scope>NUCLEOTIDE SEQUENCE</scope>
    <source>
        <strain evidence="5">NBL</strain>
    </source>
</reference>
<accession>A0AAE0ELF1</accession>
<evidence type="ECO:0000259" key="4">
    <source>
        <dbReference type="Pfam" id="PF25030"/>
    </source>
</evidence>
<name>A0AAE0ELF1_9ROSI</name>
<feature type="domain" description="Serine/threonine-protein kinase ATR-like M-HEAT region" evidence="4">
    <location>
        <begin position="4"/>
        <end position="105"/>
    </location>
</feature>
<organism evidence="5 6">
    <name type="scientific">Dipteronia sinensis</name>
    <dbReference type="NCBI Taxonomy" id="43782"/>
    <lineage>
        <taxon>Eukaryota</taxon>
        <taxon>Viridiplantae</taxon>
        <taxon>Streptophyta</taxon>
        <taxon>Embryophyta</taxon>
        <taxon>Tracheophyta</taxon>
        <taxon>Spermatophyta</taxon>
        <taxon>Magnoliopsida</taxon>
        <taxon>eudicotyledons</taxon>
        <taxon>Gunneridae</taxon>
        <taxon>Pentapetalae</taxon>
        <taxon>rosids</taxon>
        <taxon>malvids</taxon>
        <taxon>Sapindales</taxon>
        <taxon>Sapindaceae</taxon>
        <taxon>Hippocastanoideae</taxon>
        <taxon>Acereae</taxon>
        <taxon>Dipteronia</taxon>
    </lineage>
</organism>
<dbReference type="Pfam" id="PF25030">
    <property type="entry name" value="M-HEAT_ATR"/>
    <property type="match status" value="1"/>
</dbReference>
<dbReference type="EC" id="2.7.11.1" evidence="1"/>
<dbReference type="EMBL" id="JANJYJ010000001">
    <property type="protein sequence ID" value="KAK3232072.1"/>
    <property type="molecule type" value="Genomic_DNA"/>
</dbReference>
<dbReference type="AlphaFoldDB" id="A0AAE0ELF1"/>
<evidence type="ECO:0000256" key="2">
    <source>
        <dbReference type="ARBA" id="ARBA00022777"/>
    </source>
</evidence>
<dbReference type="InterPro" id="IPR056802">
    <property type="entry name" value="ATR-like_M-HEAT"/>
</dbReference>